<feature type="compositionally biased region" description="Low complexity" evidence="1">
    <location>
        <begin position="505"/>
        <end position="516"/>
    </location>
</feature>
<organism evidence="2 3">
    <name type="scientific">Penicillium malachiteum</name>
    <dbReference type="NCBI Taxonomy" id="1324776"/>
    <lineage>
        <taxon>Eukaryota</taxon>
        <taxon>Fungi</taxon>
        <taxon>Dikarya</taxon>
        <taxon>Ascomycota</taxon>
        <taxon>Pezizomycotina</taxon>
        <taxon>Eurotiomycetes</taxon>
        <taxon>Eurotiomycetidae</taxon>
        <taxon>Eurotiales</taxon>
        <taxon>Aspergillaceae</taxon>
        <taxon>Penicillium</taxon>
    </lineage>
</organism>
<feature type="compositionally biased region" description="Low complexity" evidence="1">
    <location>
        <begin position="281"/>
        <end position="301"/>
    </location>
</feature>
<reference evidence="2" key="1">
    <citation type="journal article" date="2023" name="IMA Fungus">
        <title>Comparative genomic study of the Penicillium genus elucidates a diverse pangenome and 15 lateral gene transfer events.</title>
        <authorList>
            <person name="Petersen C."/>
            <person name="Sorensen T."/>
            <person name="Nielsen M.R."/>
            <person name="Sondergaard T.E."/>
            <person name="Sorensen J.L."/>
            <person name="Fitzpatrick D.A."/>
            <person name="Frisvad J.C."/>
            <person name="Nielsen K.L."/>
        </authorList>
    </citation>
    <scope>NUCLEOTIDE SEQUENCE</scope>
    <source>
        <strain evidence="2">IBT 17514</strain>
    </source>
</reference>
<feature type="region of interest" description="Disordered" evidence="1">
    <location>
        <begin position="65"/>
        <end position="538"/>
    </location>
</feature>
<reference evidence="2" key="2">
    <citation type="submission" date="2023-01" db="EMBL/GenBank/DDBJ databases">
        <authorList>
            <person name="Petersen C."/>
        </authorList>
    </citation>
    <scope>NUCLEOTIDE SEQUENCE</scope>
    <source>
        <strain evidence="2">IBT 17514</strain>
    </source>
</reference>
<dbReference type="AlphaFoldDB" id="A0AAD6HG15"/>
<dbReference type="EMBL" id="JAQJAN010000013">
    <property type="protein sequence ID" value="KAJ5712647.1"/>
    <property type="molecule type" value="Genomic_DNA"/>
</dbReference>
<feature type="compositionally biased region" description="Polar residues" evidence="1">
    <location>
        <begin position="65"/>
        <end position="89"/>
    </location>
</feature>
<evidence type="ECO:0000313" key="2">
    <source>
        <dbReference type="EMBL" id="KAJ5712647.1"/>
    </source>
</evidence>
<dbReference type="Proteomes" id="UP001215712">
    <property type="component" value="Unassembled WGS sequence"/>
</dbReference>
<protein>
    <submittedName>
        <fullName evidence="2">Uncharacterized protein</fullName>
    </submittedName>
</protein>
<name>A0AAD6HG15_9EURO</name>
<feature type="compositionally biased region" description="Polar residues" evidence="1">
    <location>
        <begin position="136"/>
        <end position="150"/>
    </location>
</feature>
<accession>A0AAD6HG15</accession>
<sequence>MSLEQSTRPTTEEPMDPGKPSSHKMSEKAVESQPVADEPQSEEPEILCQFSDGYLATMRTMPIIESSNTKNDAGAKPQSSLDLHTTIKSSAVPEDSASASSKDSSGSDSEIEAPPFTNEDSLAQVPPSAQEKEIPKSNQQAALEAQSSTKPDALAQVGPNAQEEEIPKSNQQAEFEAQNDSEHELIDSSDNPSTQKQEEKSNAAAGPVAEIAKDPKTSEVKTAAKSKPVVETKKPSPKKTPDKGKTPGNEKSTPKGAKKNDTAVQEKEDAKSSTEPKQGAKAKAPPKSKAAPTPKASGKSSTPGDTKESLPDNASRGKPGPKKKAPAKSAPAGKDEGGAKEDASADVTRPGKSAKPGVAGQRKGIAKPETPKKSQNPAKLTSKSDTSPEVDGEADEVVKPKITVQRKSPAKGKAITDSTKSSKEKETPIPKKSTKLHLPLNRTKSIFDSDSDSDSDDAISVPKKRAGLKVVSPGDHKDSSTSKQTAKLRETEVTKSVQKRKVSDISEPTSSSSVPETPKKRKVSFDVSDPVSPDPHHPIFKELRSTVALISGIESIEQELDTPKYSYVLKKLDSRDSLLEAVEEKMNAMSAAIYKAPKNIRQALIRAYTNELGEEPRKGSSWNEFDSDDEDPLTPIHA</sequence>
<feature type="compositionally biased region" description="Basic and acidic residues" evidence="1">
    <location>
        <begin position="258"/>
        <end position="274"/>
    </location>
</feature>
<feature type="compositionally biased region" description="Polar residues" evidence="1">
    <location>
        <begin position="373"/>
        <end position="387"/>
    </location>
</feature>
<feature type="region of interest" description="Disordered" evidence="1">
    <location>
        <begin position="613"/>
        <end position="638"/>
    </location>
</feature>
<evidence type="ECO:0000313" key="3">
    <source>
        <dbReference type="Proteomes" id="UP001215712"/>
    </source>
</evidence>
<comment type="caution">
    <text evidence="2">The sequence shown here is derived from an EMBL/GenBank/DDBJ whole genome shotgun (WGS) entry which is preliminary data.</text>
</comment>
<proteinExistence type="predicted"/>
<gene>
    <name evidence="2" type="ORF">N7493_009115</name>
</gene>
<feature type="compositionally biased region" description="Basic and acidic residues" evidence="1">
    <location>
        <begin position="228"/>
        <end position="245"/>
    </location>
</feature>
<feature type="compositionally biased region" description="Basic and acidic residues" evidence="1">
    <location>
        <begin position="420"/>
        <end position="429"/>
    </location>
</feature>
<feature type="compositionally biased region" description="Low complexity" evidence="1">
    <location>
        <begin position="95"/>
        <end position="108"/>
    </location>
</feature>
<keyword evidence="3" id="KW-1185">Reference proteome</keyword>
<feature type="compositionally biased region" description="Basic and acidic residues" evidence="1">
    <location>
        <begin position="333"/>
        <end position="343"/>
    </location>
</feature>
<feature type="region of interest" description="Disordered" evidence="1">
    <location>
        <begin position="1"/>
        <end position="50"/>
    </location>
</feature>
<evidence type="ECO:0000256" key="1">
    <source>
        <dbReference type="SAM" id="MobiDB-lite"/>
    </source>
</evidence>